<evidence type="ECO:0000256" key="2">
    <source>
        <dbReference type="ARBA" id="ARBA00004370"/>
    </source>
</evidence>
<keyword evidence="4 10" id="KW-1133">Transmembrane helix</keyword>
<evidence type="ECO:0008006" key="13">
    <source>
        <dbReference type="Google" id="ProtNLM"/>
    </source>
</evidence>
<dbReference type="EMBL" id="FXLY01000007">
    <property type="protein sequence ID" value="SMN21261.1"/>
    <property type="molecule type" value="Genomic_DNA"/>
</dbReference>
<keyword evidence="7 10" id="KW-0472">Membrane</keyword>
<evidence type="ECO:0000313" key="12">
    <source>
        <dbReference type="Proteomes" id="UP000196158"/>
    </source>
</evidence>
<evidence type="ECO:0000256" key="4">
    <source>
        <dbReference type="ARBA" id="ARBA00022989"/>
    </source>
</evidence>
<feature type="transmembrane region" description="Helical" evidence="10">
    <location>
        <begin position="283"/>
        <end position="301"/>
    </location>
</feature>
<name>A0A1X7R6N0_9SACH</name>
<sequence>MILNRIISGISRNFFTARNARKFTRYTIPLPPRKIHTRTEGYIRTFHTGTDNTGVVQEKSMLLKHPKSINSTINIKKPNPPSEDITTNNVENTEKPPDLIKTLSEQLIADTNSNTHKPTMAENEVDTMDINTQLLDNGFSDIQSQAIMKVMMNILNDEFYLNYNDKYLRDFEIDKQLHLFNSLQSEIKFIIGNSRDSQFNLHHLQITRLKRDLNSDLDDLNEEVIDILEKDRKLDFNNQKVDNTLLYRRINMSLRDCSNKISINILAGIKLEIENLRWHTTRSGLVAIAILVFLILTGVNVSNKKSNKDNEVTDHELKEVVLKTIDPEDIDENTENI</sequence>
<accession>A0A1X7R6N0</accession>
<evidence type="ECO:0000256" key="5">
    <source>
        <dbReference type="ARBA" id="ARBA00023054"/>
    </source>
</evidence>
<dbReference type="GO" id="GO:0016020">
    <property type="term" value="C:membrane"/>
    <property type="evidence" value="ECO:0007669"/>
    <property type="project" value="UniProtKB-SubCell"/>
</dbReference>
<keyword evidence="12" id="KW-1185">Reference proteome</keyword>
<gene>
    <name evidence="11" type="ORF">KASA_0L03135G</name>
</gene>
<feature type="region of interest" description="Disordered" evidence="9">
    <location>
        <begin position="71"/>
        <end position="95"/>
    </location>
</feature>
<dbReference type="OrthoDB" id="5424147at2759"/>
<dbReference type="Pfam" id="PF07798">
    <property type="entry name" value="CCDC90-like"/>
    <property type="match status" value="1"/>
</dbReference>
<protein>
    <recommendedName>
        <fullName evidence="13">DUF1640 domain-containing protein</fullName>
    </recommendedName>
</protein>
<reference evidence="11 12" key="1">
    <citation type="submission" date="2017-04" db="EMBL/GenBank/DDBJ databases">
        <authorList>
            <person name="Afonso C.L."/>
            <person name="Miller P.J."/>
            <person name="Scott M.A."/>
            <person name="Spackman E."/>
            <person name="Goraichik I."/>
            <person name="Dimitrov K.M."/>
            <person name="Suarez D.L."/>
            <person name="Swayne D.E."/>
        </authorList>
    </citation>
    <scope>NUCLEOTIDE SEQUENCE [LARGE SCALE GENOMIC DNA]</scope>
</reference>
<evidence type="ECO:0000256" key="10">
    <source>
        <dbReference type="SAM" id="Phobius"/>
    </source>
</evidence>
<organism evidence="11 12">
    <name type="scientific">Maudiozyma saulgeensis</name>
    <dbReference type="NCBI Taxonomy" id="1789683"/>
    <lineage>
        <taxon>Eukaryota</taxon>
        <taxon>Fungi</taxon>
        <taxon>Dikarya</taxon>
        <taxon>Ascomycota</taxon>
        <taxon>Saccharomycotina</taxon>
        <taxon>Saccharomycetes</taxon>
        <taxon>Saccharomycetales</taxon>
        <taxon>Saccharomycetaceae</taxon>
        <taxon>Maudiozyma</taxon>
    </lineage>
</organism>
<comment type="subcellular location">
    <subcellularLocation>
        <location evidence="2">Membrane</location>
    </subcellularLocation>
    <subcellularLocation>
        <location evidence="1">Mitochondrion</location>
    </subcellularLocation>
</comment>
<dbReference type="PANTHER" id="PTHR14360">
    <property type="entry name" value="PROTEIN FMP32, MITOCHONDRIAL"/>
    <property type="match status" value="1"/>
</dbReference>
<dbReference type="PANTHER" id="PTHR14360:SF12">
    <property type="entry name" value="MOZ PROTEIN REPRESENTS A CHROMATIN-ASSOCIATED ACETYLTRANSFERASE"/>
    <property type="match status" value="1"/>
</dbReference>
<evidence type="ECO:0000256" key="1">
    <source>
        <dbReference type="ARBA" id="ARBA00004173"/>
    </source>
</evidence>
<dbReference type="Proteomes" id="UP000196158">
    <property type="component" value="Unassembled WGS sequence"/>
</dbReference>
<keyword evidence="5 8" id="KW-0175">Coiled coil</keyword>
<evidence type="ECO:0000256" key="8">
    <source>
        <dbReference type="SAM" id="Coils"/>
    </source>
</evidence>
<evidence type="ECO:0000256" key="6">
    <source>
        <dbReference type="ARBA" id="ARBA00023128"/>
    </source>
</evidence>
<keyword evidence="6" id="KW-0496">Mitochondrion</keyword>
<evidence type="ECO:0000313" key="11">
    <source>
        <dbReference type="EMBL" id="SMN21261.1"/>
    </source>
</evidence>
<dbReference type="AlphaFoldDB" id="A0A1X7R6N0"/>
<feature type="coiled-coil region" evidence="8">
    <location>
        <begin position="203"/>
        <end position="230"/>
    </location>
</feature>
<dbReference type="InterPro" id="IPR024461">
    <property type="entry name" value="CCDC90-like"/>
</dbReference>
<proteinExistence type="predicted"/>
<evidence type="ECO:0000256" key="7">
    <source>
        <dbReference type="ARBA" id="ARBA00023136"/>
    </source>
</evidence>
<evidence type="ECO:0000256" key="3">
    <source>
        <dbReference type="ARBA" id="ARBA00022692"/>
    </source>
</evidence>
<keyword evidence="3 10" id="KW-0812">Transmembrane</keyword>
<evidence type="ECO:0000256" key="9">
    <source>
        <dbReference type="SAM" id="MobiDB-lite"/>
    </source>
</evidence>
<dbReference type="GO" id="GO:0005739">
    <property type="term" value="C:mitochondrion"/>
    <property type="evidence" value="ECO:0007669"/>
    <property type="project" value="UniProtKB-SubCell"/>
</dbReference>
<dbReference type="STRING" id="1789683.A0A1X7R6N0"/>